<evidence type="ECO:0000259" key="2">
    <source>
        <dbReference type="PROSITE" id="PS51910"/>
    </source>
</evidence>
<dbReference type="InterPro" id="IPR050542">
    <property type="entry name" value="Glycosyl_Hydrlase18_Chitinase"/>
</dbReference>
<keyword evidence="1" id="KW-0732">Signal</keyword>
<dbReference type="InterPro" id="IPR001223">
    <property type="entry name" value="Glyco_hydro18_cat"/>
</dbReference>
<dbReference type="AlphaFoldDB" id="A0A4D6M0M0"/>
<dbReference type="GO" id="GO:0004568">
    <property type="term" value="F:chitinase activity"/>
    <property type="evidence" value="ECO:0007669"/>
    <property type="project" value="TreeGrafter"/>
</dbReference>
<evidence type="ECO:0000313" key="3">
    <source>
        <dbReference type="EMBL" id="QCD94682.1"/>
    </source>
</evidence>
<dbReference type="Proteomes" id="UP000501690">
    <property type="component" value="Linkage Group LG5"/>
</dbReference>
<proteinExistence type="predicted"/>
<dbReference type="PANTHER" id="PTHR45708">
    <property type="entry name" value="ENDOCHITINASE"/>
    <property type="match status" value="1"/>
</dbReference>
<feature type="domain" description="GH18" evidence="2">
    <location>
        <begin position="35"/>
        <end position="335"/>
    </location>
</feature>
<dbReference type="PROSITE" id="PS51910">
    <property type="entry name" value="GH18_2"/>
    <property type="match status" value="1"/>
</dbReference>
<feature type="chain" id="PRO_5020041767" evidence="1">
    <location>
        <begin position="28"/>
        <end position="361"/>
    </location>
</feature>
<keyword evidence="4" id="KW-1185">Reference proteome</keyword>
<dbReference type="SUPFAM" id="SSF51445">
    <property type="entry name" value="(Trans)glycosidases"/>
    <property type="match status" value="1"/>
</dbReference>
<dbReference type="Gene3D" id="3.20.20.80">
    <property type="entry name" value="Glycosidases"/>
    <property type="match status" value="1"/>
</dbReference>
<evidence type="ECO:0000256" key="1">
    <source>
        <dbReference type="SAM" id="SignalP"/>
    </source>
</evidence>
<dbReference type="PANTHER" id="PTHR45708:SF31">
    <property type="entry name" value="III ACIDIC ENDOCHITINASE, PUTATIVE-RELATED"/>
    <property type="match status" value="1"/>
</dbReference>
<accession>A0A4D6M0M0</accession>
<dbReference type="GO" id="GO:0005975">
    <property type="term" value="P:carbohydrate metabolic process"/>
    <property type="evidence" value="ECO:0007669"/>
    <property type="project" value="InterPro"/>
</dbReference>
<dbReference type="GO" id="GO:0005576">
    <property type="term" value="C:extracellular region"/>
    <property type="evidence" value="ECO:0007669"/>
    <property type="project" value="TreeGrafter"/>
</dbReference>
<reference evidence="3 4" key="1">
    <citation type="submission" date="2019-04" db="EMBL/GenBank/DDBJ databases">
        <title>An improved genome assembly and genetic linkage map for asparagus bean, Vigna unguiculata ssp. sesquipedialis.</title>
        <authorList>
            <person name="Xia Q."/>
            <person name="Zhang R."/>
            <person name="Dong Y."/>
        </authorList>
    </citation>
    <scope>NUCLEOTIDE SEQUENCE [LARGE SCALE GENOMIC DNA]</scope>
    <source>
        <tissue evidence="3">Leaf</tissue>
    </source>
</reference>
<gene>
    <name evidence="3" type="ORF">DEO72_LG5g2767</name>
</gene>
<name>A0A4D6M0M0_VIGUN</name>
<dbReference type="InterPro" id="IPR017853">
    <property type="entry name" value="GH"/>
</dbReference>
<protein>
    <submittedName>
        <fullName evidence="3">Chitinase</fullName>
    </submittedName>
</protein>
<evidence type="ECO:0000313" key="4">
    <source>
        <dbReference type="Proteomes" id="UP000501690"/>
    </source>
</evidence>
<dbReference type="EMBL" id="CP039349">
    <property type="protein sequence ID" value="QCD94682.1"/>
    <property type="molecule type" value="Genomic_DNA"/>
</dbReference>
<sequence length="361" mass="38744">MAFPKPELIAFLLFAVVALSFTAPSGAADCGTGAGEISVYWGQKSESVEGTLESLCSSGNYNIVILQSLLTSYVCTYELELYCNILVYDDGRVPAINLADHCGTSCPAKLQPQIEYCQQNNIKVLLSIGQDVTALKTKSHRHYSSSSSSNSTAAEKLASYLLENYLSGNPGPLGSVALDGINLADVADGENLKWDEVVKAINASTTARKIYLGAGPECVYPDYNLGKAISTGLFDYIWVEFFYQNPCIYANGDASNLLKEWNKWSAGVPGSKIFLGLVADGDAGIAGYIPPEDLISKVLPTVRQSSNYGGVAIWDRALDIANNYTAQIKIDVPKGCICVCNGDDAWNRLYGLGSASLRMSV</sequence>
<feature type="signal peptide" evidence="1">
    <location>
        <begin position="1"/>
        <end position="27"/>
    </location>
</feature>
<organism evidence="3 4">
    <name type="scientific">Vigna unguiculata</name>
    <name type="common">Cowpea</name>
    <dbReference type="NCBI Taxonomy" id="3917"/>
    <lineage>
        <taxon>Eukaryota</taxon>
        <taxon>Viridiplantae</taxon>
        <taxon>Streptophyta</taxon>
        <taxon>Embryophyta</taxon>
        <taxon>Tracheophyta</taxon>
        <taxon>Spermatophyta</taxon>
        <taxon>Magnoliopsida</taxon>
        <taxon>eudicotyledons</taxon>
        <taxon>Gunneridae</taxon>
        <taxon>Pentapetalae</taxon>
        <taxon>rosids</taxon>
        <taxon>fabids</taxon>
        <taxon>Fabales</taxon>
        <taxon>Fabaceae</taxon>
        <taxon>Papilionoideae</taxon>
        <taxon>50 kb inversion clade</taxon>
        <taxon>NPAAA clade</taxon>
        <taxon>indigoferoid/millettioid clade</taxon>
        <taxon>Phaseoleae</taxon>
        <taxon>Vigna</taxon>
    </lineage>
</organism>